<dbReference type="Pfam" id="PF08448">
    <property type="entry name" value="PAS_4"/>
    <property type="match status" value="1"/>
</dbReference>
<evidence type="ECO:0000256" key="1">
    <source>
        <dbReference type="ARBA" id="ARBA00001946"/>
    </source>
</evidence>
<dbReference type="NCBIfam" id="TIGR00254">
    <property type="entry name" value="GGDEF"/>
    <property type="match status" value="1"/>
</dbReference>
<dbReference type="Gene3D" id="3.30.70.270">
    <property type="match status" value="1"/>
</dbReference>
<protein>
    <submittedName>
        <fullName evidence="5">Diguanylate cyclase/phosphodiesterase (GGDEF &amp; EAL domains) with PAS/PAC sensor(S)</fullName>
    </submittedName>
</protein>
<feature type="domain" description="PAS" evidence="2">
    <location>
        <begin position="133"/>
        <end position="177"/>
    </location>
</feature>
<proteinExistence type="predicted"/>
<dbReference type="Gene3D" id="3.30.450.20">
    <property type="entry name" value="PAS domain"/>
    <property type="match status" value="2"/>
</dbReference>
<dbReference type="GO" id="GO:0003824">
    <property type="term" value="F:catalytic activity"/>
    <property type="evidence" value="ECO:0007669"/>
    <property type="project" value="UniProtKB-ARBA"/>
</dbReference>
<dbReference type="PROSITE" id="PS50887">
    <property type="entry name" value="GGDEF"/>
    <property type="match status" value="1"/>
</dbReference>
<dbReference type="PANTHER" id="PTHR44757">
    <property type="entry name" value="DIGUANYLATE CYCLASE DGCP"/>
    <property type="match status" value="1"/>
</dbReference>
<dbReference type="CDD" id="cd00130">
    <property type="entry name" value="PAS"/>
    <property type="match status" value="2"/>
</dbReference>
<feature type="domain" description="PAC" evidence="3">
    <location>
        <begin position="80"/>
        <end position="132"/>
    </location>
</feature>
<organism evidence="5">
    <name type="scientific">Colwellia sp. C1</name>
    <dbReference type="NCBI Taxonomy" id="1737566"/>
    <lineage>
        <taxon>Bacteria</taxon>
        <taxon>Pseudomonadati</taxon>
        <taxon>Pseudomonadota</taxon>
        <taxon>Gammaproteobacteria</taxon>
        <taxon>Alteromonadales</taxon>
        <taxon>Colwelliaceae</taxon>
        <taxon>Colwellia</taxon>
    </lineage>
</organism>
<sequence length="441" mass="50016">MPVATFVINMDHKIIYWNAACEDVTGVMTSEAIGTNRAWYPFYPEERPSMANLIIDGRIEEMKGLYAGKFNRSMLFKETWEVEDYFPHFPGGGKWLSFSATVLKDKDGFVIGAMETLRDITQQKIFEAELKEKEYLLSQIIDGCPVPMFVIDDEHKVTHWNRACEAIIGTKSLDVIGTKDQWKGFYSKQRPLLADLVMDNKLSELTDYYPERWAPSALIEKGWEVTDHFPNFNAGEKWLYFTAAPLQNQEGNIIGAVETLQDVSNQKKYEEKLKYQANHDALTGLATRNLLMDRLNQAIAHATRDKHLLSLLFIDLDNFKTVNDTYGHNMGDQLIKETAKKIQSVIRKGDTVARFGGDEFVVLLFAPENENYVSNVVQRISQQVATSYSHQGQTLTIGSSIGIAMFPKDGLTAEALMMNSDRAMYRAKASNKGGAFFFQED</sequence>
<dbReference type="InterPro" id="IPR013656">
    <property type="entry name" value="PAS_4"/>
</dbReference>
<evidence type="ECO:0000259" key="2">
    <source>
        <dbReference type="PROSITE" id="PS50112"/>
    </source>
</evidence>
<dbReference type="CDD" id="cd01949">
    <property type="entry name" value="GGDEF"/>
    <property type="match status" value="1"/>
</dbReference>
<dbReference type="InterPro" id="IPR000700">
    <property type="entry name" value="PAS-assoc_C"/>
</dbReference>
<dbReference type="InterPro" id="IPR052155">
    <property type="entry name" value="Biofilm_reg_signaling"/>
</dbReference>
<dbReference type="PROSITE" id="PS50113">
    <property type="entry name" value="PAC"/>
    <property type="match status" value="2"/>
</dbReference>
<dbReference type="AlphaFoldDB" id="A0A168PGD7"/>
<dbReference type="SUPFAM" id="SSF55073">
    <property type="entry name" value="Nucleotide cyclase"/>
    <property type="match status" value="1"/>
</dbReference>
<feature type="domain" description="PAS" evidence="2">
    <location>
        <begin position="1"/>
        <end position="62"/>
    </location>
</feature>
<evidence type="ECO:0000259" key="4">
    <source>
        <dbReference type="PROSITE" id="PS50887"/>
    </source>
</evidence>
<dbReference type="InterPro" id="IPR000160">
    <property type="entry name" value="GGDEF_dom"/>
</dbReference>
<dbReference type="SMART" id="SM00091">
    <property type="entry name" value="PAS"/>
    <property type="match status" value="2"/>
</dbReference>
<dbReference type="FunFam" id="3.30.70.270:FF:000001">
    <property type="entry name" value="Diguanylate cyclase domain protein"/>
    <property type="match status" value="1"/>
</dbReference>
<name>A0A168PGD7_9GAMM</name>
<dbReference type="PROSITE" id="PS50112">
    <property type="entry name" value="PAS"/>
    <property type="match status" value="2"/>
</dbReference>
<dbReference type="PANTHER" id="PTHR44757:SF2">
    <property type="entry name" value="BIOFILM ARCHITECTURE MAINTENANCE PROTEIN MBAA"/>
    <property type="match status" value="1"/>
</dbReference>
<dbReference type="SUPFAM" id="SSF55785">
    <property type="entry name" value="PYP-like sensor domain (PAS domain)"/>
    <property type="match status" value="2"/>
</dbReference>
<dbReference type="SMART" id="SM00267">
    <property type="entry name" value="GGDEF"/>
    <property type="match status" value="1"/>
</dbReference>
<feature type="domain" description="GGDEF" evidence="4">
    <location>
        <begin position="307"/>
        <end position="440"/>
    </location>
</feature>
<feature type="domain" description="PAC" evidence="3">
    <location>
        <begin position="223"/>
        <end position="275"/>
    </location>
</feature>
<evidence type="ECO:0000259" key="3">
    <source>
        <dbReference type="PROSITE" id="PS50113"/>
    </source>
</evidence>
<dbReference type="Pfam" id="PF13426">
    <property type="entry name" value="PAS_9"/>
    <property type="match status" value="1"/>
</dbReference>
<dbReference type="NCBIfam" id="TIGR00229">
    <property type="entry name" value="sensory_box"/>
    <property type="match status" value="1"/>
</dbReference>
<dbReference type="EMBL" id="KU926705">
    <property type="protein sequence ID" value="ANC57843.1"/>
    <property type="molecule type" value="Genomic_DNA"/>
</dbReference>
<accession>A0A168PGD7</accession>
<evidence type="ECO:0000313" key="5">
    <source>
        <dbReference type="EMBL" id="ANC57843.1"/>
    </source>
</evidence>
<dbReference type="Pfam" id="PF00990">
    <property type="entry name" value="GGDEF"/>
    <property type="match status" value="1"/>
</dbReference>
<reference evidence="5" key="1">
    <citation type="submission" date="2016-03" db="EMBL/GenBank/DDBJ databases">
        <title>Partial sequence of psychrophilic Colwellia sp.</title>
        <authorList>
            <person name="Pankowski J.A."/>
            <person name="Leong J.S."/>
            <person name="Nano F.E."/>
        </authorList>
    </citation>
    <scope>NUCLEOTIDE SEQUENCE</scope>
    <source>
        <strain evidence="5">C1</strain>
    </source>
</reference>
<dbReference type="InterPro" id="IPR029787">
    <property type="entry name" value="Nucleotide_cyclase"/>
</dbReference>
<dbReference type="InterPro" id="IPR035965">
    <property type="entry name" value="PAS-like_dom_sf"/>
</dbReference>
<comment type="cofactor">
    <cofactor evidence="1">
        <name>Mg(2+)</name>
        <dbReference type="ChEBI" id="CHEBI:18420"/>
    </cofactor>
</comment>
<dbReference type="InterPro" id="IPR000014">
    <property type="entry name" value="PAS"/>
</dbReference>
<dbReference type="InterPro" id="IPR043128">
    <property type="entry name" value="Rev_trsase/Diguanyl_cyclase"/>
</dbReference>